<evidence type="ECO:0000313" key="2">
    <source>
        <dbReference type="Proteomes" id="UP000054988"/>
    </source>
</evidence>
<protein>
    <submittedName>
        <fullName evidence="1">Uncharacterized protein</fullName>
    </submittedName>
</protein>
<organism evidence="1 2">
    <name type="scientific">Moniliophthora roreri</name>
    <name type="common">Frosty pod rot fungus</name>
    <name type="synonym">Monilia roreri</name>
    <dbReference type="NCBI Taxonomy" id="221103"/>
    <lineage>
        <taxon>Eukaryota</taxon>
        <taxon>Fungi</taxon>
        <taxon>Dikarya</taxon>
        <taxon>Basidiomycota</taxon>
        <taxon>Agaricomycotina</taxon>
        <taxon>Agaricomycetes</taxon>
        <taxon>Agaricomycetidae</taxon>
        <taxon>Agaricales</taxon>
        <taxon>Marasmiineae</taxon>
        <taxon>Marasmiaceae</taxon>
        <taxon>Moniliophthora</taxon>
    </lineage>
</organism>
<dbReference type="Proteomes" id="UP000054988">
    <property type="component" value="Unassembled WGS sequence"/>
</dbReference>
<evidence type="ECO:0000313" key="1">
    <source>
        <dbReference type="EMBL" id="KTB32891.1"/>
    </source>
</evidence>
<sequence length="353" mass="39651">MNHARDSCNKKKDIIAKWLTNITTLKAITEDDFNASEPGLLAEFKNLYGKDINWESFFCYILNLKLDPQTDKCLKHLHKQWSMWKSSKDHKASHQAKRRMVNMLGINNLSYTIADAIRQGKDSIIMPCGTTLKLVGHNLDTSPLFPIRHHMFDLPNTGEGLEHCYDPETVNEANGFYIVQPGESVLFYSSAPEDFTENAIEMVIICGVALPKQQGGSGESQTSDGEKFYNWLKTVIDYACTVWKNQCEKDSCSRCYGHDGHMAQFGLTLGAQSRCPATGAMIGWGVSYALKLAQEAHVAHDQNVIAAAAIFWSLIMSMMPLEVTKPILKILQENSVPHIASHYVKEDMWLLTT</sequence>
<accession>A0A0W0F9B3</accession>
<gene>
    <name evidence="1" type="ORF">WG66_14530</name>
</gene>
<comment type="caution">
    <text evidence="1">The sequence shown here is derived from an EMBL/GenBank/DDBJ whole genome shotgun (WGS) entry which is preliminary data.</text>
</comment>
<name>A0A0W0F9B3_MONRR</name>
<dbReference type="AlphaFoldDB" id="A0A0W0F9B3"/>
<dbReference type="EMBL" id="LATX01002200">
    <property type="protein sequence ID" value="KTB32891.1"/>
    <property type="molecule type" value="Genomic_DNA"/>
</dbReference>
<proteinExistence type="predicted"/>
<reference evidence="1 2" key="1">
    <citation type="submission" date="2015-12" db="EMBL/GenBank/DDBJ databases">
        <title>Draft genome sequence of Moniliophthora roreri, the causal agent of frosty pod rot of cacao.</title>
        <authorList>
            <person name="Aime M.C."/>
            <person name="Diaz-Valderrama J.R."/>
            <person name="Kijpornyongpan T."/>
            <person name="Phillips-Mora W."/>
        </authorList>
    </citation>
    <scope>NUCLEOTIDE SEQUENCE [LARGE SCALE GENOMIC DNA]</scope>
    <source>
        <strain evidence="1 2">MCA 2952</strain>
    </source>
</reference>